<evidence type="ECO:0000256" key="4">
    <source>
        <dbReference type="ARBA" id="ARBA00023014"/>
    </source>
</evidence>
<keyword evidence="1" id="KW-0004">4Fe-4S</keyword>
<dbReference type="Proteomes" id="UP000002408">
    <property type="component" value="Chromosome"/>
</dbReference>
<organism evidence="6 7">
    <name type="scientific">Methanoregula boonei (strain DSM 21154 / JCM 14090 / 6A8)</name>
    <dbReference type="NCBI Taxonomy" id="456442"/>
    <lineage>
        <taxon>Archaea</taxon>
        <taxon>Methanobacteriati</taxon>
        <taxon>Methanobacteriota</taxon>
        <taxon>Stenosarchaea group</taxon>
        <taxon>Methanomicrobia</taxon>
        <taxon>Methanomicrobiales</taxon>
        <taxon>Methanoregulaceae</taxon>
        <taxon>Methanoregula</taxon>
    </lineage>
</organism>
<protein>
    <recommendedName>
        <fullName evidence="5">4Fe-4S domain-containing protein</fullName>
    </recommendedName>
</protein>
<evidence type="ECO:0000313" key="6">
    <source>
        <dbReference type="EMBL" id="ABS55648.1"/>
    </source>
</evidence>
<keyword evidence="3" id="KW-0408">Iron</keyword>
<dbReference type="PROSITE" id="PS51656">
    <property type="entry name" value="4FE4S"/>
    <property type="match status" value="1"/>
</dbReference>
<dbReference type="InterPro" id="IPR019224">
    <property type="entry name" value="DUF2148"/>
</dbReference>
<dbReference type="HOGENOM" id="CLU_111491_0_0_2"/>
<dbReference type="InterPro" id="IPR007202">
    <property type="entry name" value="4Fe-4S_dom"/>
</dbReference>
<feature type="domain" description="4Fe-4S" evidence="5">
    <location>
        <begin position="69"/>
        <end position="135"/>
    </location>
</feature>
<dbReference type="eggNOG" id="arCOG04483">
    <property type="taxonomic scope" value="Archaea"/>
</dbReference>
<dbReference type="Pfam" id="PF09918">
    <property type="entry name" value="DUF2148"/>
    <property type="match status" value="1"/>
</dbReference>
<evidence type="ECO:0000256" key="1">
    <source>
        <dbReference type="ARBA" id="ARBA00022485"/>
    </source>
</evidence>
<proteinExistence type="predicted"/>
<name>A7I7D7_METB6</name>
<keyword evidence="7" id="KW-1185">Reference proteome</keyword>
<dbReference type="AlphaFoldDB" id="A7I7D7"/>
<dbReference type="GO" id="GO:0051539">
    <property type="term" value="F:4 iron, 4 sulfur cluster binding"/>
    <property type="evidence" value="ECO:0007669"/>
    <property type="project" value="UniProtKB-KW"/>
</dbReference>
<dbReference type="PANTHER" id="PTHR40101">
    <property type="entry name" value="CONSERVED PROTEIN"/>
    <property type="match status" value="1"/>
</dbReference>
<keyword evidence="4" id="KW-0411">Iron-sulfur</keyword>
<evidence type="ECO:0000256" key="2">
    <source>
        <dbReference type="ARBA" id="ARBA00022723"/>
    </source>
</evidence>
<evidence type="ECO:0000259" key="5">
    <source>
        <dbReference type="PROSITE" id="PS51656"/>
    </source>
</evidence>
<reference evidence="7" key="1">
    <citation type="journal article" date="2015" name="Microbiology">
        <title>Genome of Methanoregula boonei 6A8 reveals adaptations to oligotrophic peatland environments.</title>
        <authorList>
            <person name="Braeuer S."/>
            <person name="Cadillo-Quiroz H."/>
            <person name="Kyrpides N."/>
            <person name="Woyke T."/>
            <person name="Goodwin L."/>
            <person name="Detter C."/>
            <person name="Podell S."/>
            <person name="Yavitt J.B."/>
            <person name="Zinder S.H."/>
        </authorList>
    </citation>
    <scope>NUCLEOTIDE SEQUENCE [LARGE SCALE GENOMIC DNA]</scope>
    <source>
        <strain evidence="7">DSM 21154 / JCM 14090 / 6A8</strain>
    </source>
</reference>
<dbReference type="EMBL" id="CP000780">
    <property type="protein sequence ID" value="ABS55648.1"/>
    <property type="molecule type" value="Genomic_DNA"/>
</dbReference>
<dbReference type="GeneID" id="5411436"/>
<sequence length="185" mass="19077">MTTEQDAVKTVAGLMAIAARTAPKACGLDSIKIEIVTGKEQQALGNKMIAAAKETGMDFLRINGEQAKASDATVLIGVEGTKTLGINCGGCGYASCAEMVKAQKAKKNKGSAYAGPNCVLKISDLGIAVGSAVKTAQIHNVDNRIMYTAGFVALKAGSLKGCSVAYGIPLRASGKSIYFDVQFGH</sequence>
<dbReference type="PANTHER" id="PTHR40101:SF1">
    <property type="entry name" value="4FE-4S DOMAIN-CONTAINING PROTEIN"/>
    <property type="match status" value="1"/>
</dbReference>
<evidence type="ECO:0000256" key="3">
    <source>
        <dbReference type="ARBA" id="ARBA00023004"/>
    </source>
</evidence>
<dbReference type="RefSeq" id="WP_012106675.1">
    <property type="nucleotide sequence ID" value="NC_009712.1"/>
</dbReference>
<keyword evidence="2" id="KW-0479">Metal-binding</keyword>
<dbReference type="OrthoDB" id="146335at2157"/>
<accession>A7I7D7</accession>
<dbReference type="GO" id="GO:0046872">
    <property type="term" value="F:metal ion binding"/>
    <property type="evidence" value="ECO:0007669"/>
    <property type="project" value="UniProtKB-KW"/>
</dbReference>
<gene>
    <name evidence="6" type="ordered locus">Mboo_1130</name>
</gene>
<dbReference type="KEGG" id="mbn:Mboo_1130"/>
<evidence type="ECO:0000313" key="7">
    <source>
        <dbReference type="Proteomes" id="UP000002408"/>
    </source>
</evidence>